<dbReference type="InterPro" id="IPR036429">
    <property type="entry name" value="SpoA-like_sf"/>
</dbReference>
<dbReference type="NCBIfam" id="TIGR01397">
    <property type="entry name" value="fliM_switch"/>
    <property type="match status" value="1"/>
</dbReference>
<evidence type="ECO:0000313" key="14">
    <source>
        <dbReference type="Proteomes" id="UP000675920"/>
    </source>
</evidence>
<keyword evidence="5" id="KW-1003">Cell membrane</keyword>
<keyword evidence="15" id="KW-0969">Cilium</keyword>
<keyword evidence="8" id="KW-0283">Flagellar rotation</keyword>
<name>A0A8B6XAJ2_9BURK</name>
<dbReference type="OrthoDB" id="9806941at2"/>
<evidence type="ECO:0000256" key="3">
    <source>
        <dbReference type="ARBA" id="ARBA00011049"/>
    </source>
</evidence>
<dbReference type="CDD" id="cd17908">
    <property type="entry name" value="FliM"/>
    <property type="match status" value="1"/>
</dbReference>
<dbReference type="RefSeq" id="WP_051378962.1">
    <property type="nucleotide sequence ID" value="NZ_KI519499.1"/>
</dbReference>
<dbReference type="Pfam" id="PF02154">
    <property type="entry name" value="FliM"/>
    <property type="match status" value="1"/>
</dbReference>
<keyword evidence="9" id="KW-0472">Membrane</keyword>
<keyword evidence="15" id="KW-0282">Flagellum</keyword>
<comment type="similarity">
    <text evidence="3">Belongs to the FliM family.</text>
</comment>
<evidence type="ECO:0000313" key="15">
    <source>
        <dbReference type="RefSeq" id="WP_051378962.1"/>
    </source>
</evidence>
<keyword evidence="14" id="KW-1185">Reference proteome</keyword>
<evidence type="ECO:0000259" key="13">
    <source>
        <dbReference type="Pfam" id="PF01052"/>
    </source>
</evidence>
<evidence type="ECO:0000256" key="10">
    <source>
        <dbReference type="ARBA" id="ARBA00023143"/>
    </source>
</evidence>
<protein>
    <recommendedName>
        <fullName evidence="4 12">Flagellar motor switch protein FliM</fullName>
    </recommendedName>
</protein>
<feature type="domain" description="Flagellar motor switch protein FliN-like C-terminal" evidence="13">
    <location>
        <begin position="251"/>
        <end position="319"/>
    </location>
</feature>
<evidence type="ECO:0000256" key="2">
    <source>
        <dbReference type="ARBA" id="ARBA00004417"/>
    </source>
</evidence>
<reference evidence="15" key="1">
    <citation type="journal article" date="1997" name="J. Bacteriol.">
        <title>Three genes of a motility operon and their role in flagellar rotary speed variation in Rhizobium meliloti.</title>
        <authorList>
            <person name="Platzer J."/>
            <person name="Sterr W."/>
            <person name="Hausmann M."/>
            <person name="Schmitt R."/>
        </authorList>
    </citation>
    <scope>NUCLEOTIDE SEQUENCE</scope>
</reference>
<sequence length="342" mass="38615">MAEHFLSQDEVDALLEGVNGSDAEEDAAPAGGIRNYDIASQERIVRGRMPTLEIINERFARNLRVGLFNFMRRSPELSIGPVRVIKYSAFLRELMVPTNINIASAKSLRGSGLFVFEPTLVFGVIDTLFGGGGRFHTRIEGRDFTLTEQRIIQRMLEVVFVEYQKAWAPVFPLEWSYSRAEMHTQFANVATPSEIVVATSFRIEFSDAASGSVHICLPYAMLEPIRDLLYNSMQGDAAEPDHRWLAMLSRQVQDAEVELTAVLGHARMLVRDMLEMKVGDIVQFDMPEQISMEVDRVPVFSGSHGTFNGHYAVRVQRLLSLERNARTEDTGNKFSPRKKKEL</sequence>
<dbReference type="Gene3D" id="2.30.330.10">
    <property type="entry name" value="SpoA-like"/>
    <property type="match status" value="1"/>
</dbReference>
<dbReference type="PANTHER" id="PTHR30034">
    <property type="entry name" value="FLAGELLAR MOTOR SWITCH PROTEIN FLIM"/>
    <property type="match status" value="1"/>
</dbReference>
<evidence type="ECO:0000256" key="11">
    <source>
        <dbReference type="ARBA" id="ARBA00025044"/>
    </source>
</evidence>
<dbReference type="SUPFAM" id="SSF103039">
    <property type="entry name" value="CheC-like"/>
    <property type="match status" value="1"/>
</dbReference>
<dbReference type="GO" id="GO:0009425">
    <property type="term" value="C:bacterial-type flagellum basal body"/>
    <property type="evidence" value="ECO:0007669"/>
    <property type="project" value="UniProtKB-SubCell"/>
</dbReference>
<keyword evidence="10" id="KW-0975">Bacterial flagellum</keyword>
<comment type="subcellular location">
    <subcellularLocation>
        <location evidence="1">Bacterial flagellum basal body</location>
    </subcellularLocation>
    <subcellularLocation>
        <location evidence="2">Cell inner membrane</location>
        <topology evidence="2">Peripheral membrane protein</topology>
    </subcellularLocation>
</comment>
<gene>
    <name evidence="15" type="primary">fliM</name>
</gene>
<evidence type="ECO:0000256" key="6">
    <source>
        <dbReference type="ARBA" id="ARBA00022500"/>
    </source>
</evidence>
<dbReference type="InterPro" id="IPR028976">
    <property type="entry name" value="CheC-like_sf"/>
</dbReference>
<dbReference type="InterPro" id="IPR001543">
    <property type="entry name" value="FliN-like_C"/>
</dbReference>
<proteinExistence type="inferred from homology"/>
<accession>A0A8B6XAJ2</accession>
<dbReference type="Proteomes" id="UP000675920">
    <property type="component" value="Unplaced"/>
</dbReference>
<dbReference type="Pfam" id="PF01052">
    <property type="entry name" value="FliMN_C"/>
    <property type="match status" value="1"/>
</dbReference>
<organism evidence="14 15">
    <name type="scientific">Derxia gummosa DSM 723</name>
    <dbReference type="NCBI Taxonomy" id="1121388"/>
    <lineage>
        <taxon>Bacteria</taxon>
        <taxon>Pseudomonadati</taxon>
        <taxon>Pseudomonadota</taxon>
        <taxon>Betaproteobacteria</taxon>
        <taxon>Burkholderiales</taxon>
        <taxon>Alcaligenaceae</taxon>
        <taxon>Derxia</taxon>
    </lineage>
</organism>
<evidence type="ECO:0000256" key="7">
    <source>
        <dbReference type="ARBA" id="ARBA00022519"/>
    </source>
</evidence>
<dbReference type="GO" id="GO:0050918">
    <property type="term" value="P:positive chemotaxis"/>
    <property type="evidence" value="ECO:0007669"/>
    <property type="project" value="TreeGrafter"/>
</dbReference>
<dbReference type="GO" id="GO:0071978">
    <property type="term" value="P:bacterial-type flagellum-dependent swarming motility"/>
    <property type="evidence" value="ECO:0007669"/>
    <property type="project" value="TreeGrafter"/>
</dbReference>
<dbReference type="GO" id="GO:0003774">
    <property type="term" value="F:cytoskeletal motor activity"/>
    <property type="evidence" value="ECO:0007669"/>
    <property type="project" value="InterPro"/>
</dbReference>
<evidence type="ECO:0000256" key="9">
    <source>
        <dbReference type="ARBA" id="ARBA00023136"/>
    </source>
</evidence>
<dbReference type="PRINTS" id="PR00955">
    <property type="entry name" value="FLGMOTORFLIM"/>
</dbReference>
<evidence type="ECO:0000256" key="12">
    <source>
        <dbReference type="NCBIfam" id="TIGR01397"/>
    </source>
</evidence>
<evidence type="ECO:0000256" key="5">
    <source>
        <dbReference type="ARBA" id="ARBA00022475"/>
    </source>
</evidence>
<dbReference type="SUPFAM" id="SSF101801">
    <property type="entry name" value="Surface presentation of antigens (SPOA)"/>
    <property type="match status" value="1"/>
</dbReference>
<reference evidence="15" key="2">
    <citation type="journal article" date="2001" name="J. Bacteriol.">
        <title>The N terminus of FliM is essential to promote flagellar rotation in Rhodobacter sphaeroides.</title>
        <authorList>
            <person name="Poggio S."/>
            <person name="Osorio A."/>
            <person name="Corkidi G."/>
            <person name="Dreyfus G."/>
            <person name="Camarena L."/>
        </authorList>
    </citation>
    <scope>NUCLEOTIDE SEQUENCE</scope>
</reference>
<keyword evidence="6" id="KW-0145">Chemotaxis</keyword>
<dbReference type="Gene3D" id="3.40.1550.10">
    <property type="entry name" value="CheC-like"/>
    <property type="match status" value="1"/>
</dbReference>
<keyword evidence="7" id="KW-0997">Cell inner membrane</keyword>
<keyword evidence="15" id="KW-0966">Cell projection</keyword>
<dbReference type="InterPro" id="IPR001689">
    <property type="entry name" value="Flag_FliM"/>
</dbReference>
<dbReference type="GO" id="GO:0005886">
    <property type="term" value="C:plasma membrane"/>
    <property type="evidence" value="ECO:0007669"/>
    <property type="project" value="UniProtKB-SubCell"/>
</dbReference>
<evidence type="ECO:0000256" key="8">
    <source>
        <dbReference type="ARBA" id="ARBA00022779"/>
    </source>
</evidence>
<evidence type="ECO:0000256" key="1">
    <source>
        <dbReference type="ARBA" id="ARBA00004117"/>
    </source>
</evidence>
<dbReference type="PIRSF" id="PIRSF002888">
    <property type="entry name" value="FliM"/>
    <property type="match status" value="1"/>
</dbReference>
<comment type="function">
    <text evidence="11">FliM is one of three proteins (FliG, FliN, FliM) that forms the rotor-mounted switch complex (C ring), located at the base of the basal body. This complex interacts with the CheY and CheZ chemotaxis proteins, in addition to contacting components of the motor that determine the direction of flagellar rotation.</text>
</comment>
<dbReference type="AlphaFoldDB" id="A0A8B6XAJ2"/>
<evidence type="ECO:0000256" key="4">
    <source>
        <dbReference type="ARBA" id="ARBA00021898"/>
    </source>
</evidence>
<reference evidence="15" key="3">
    <citation type="submission" date="2025-08" db="UniProtKB">
        <authorList>
            <consortium name="RefSeq"/>
        </authorList>
    </citation>
    <scope>IDENTIFICATION</scope>
</reference>
<dbReference type="PANTHER" id="PTHR30034:SF3">
    <property type="entry name" value="FLAGELLAR MOTOR SWITCH PROTEIN FLIM"/>
    <property type="match status" value="1"/>
</dbReference>